<accession>A0ACD0P800</accession>
<name>A0ACD0P800_9BASI</name>
<organism evidence="1 2">
    <name type="scientific">Violaceomyces palustris</name>
    <dbReference type="NCBI Taxonomy" id="1673888"/>
    <lineage>
        <taxon>Eukaryota</taxon>
        <taxon>Fungi</taxon>
        <taxon>Dikarya</taxon>
        <taxon>Basidiomycota</taxon>
        <taxon>Ustilaginomycotina</taxon>
        <taxon>Ustilaginomycetes</taxon>
        <taxon>Violaceomycetales</taxon>
        <taxon>Violaceomycetaceae</taxon>
        <taxon>Violaceomyces</taxon>
    </lineage>
</organism>
<proteinExistence type="predicted"/>
<keyword evidence="2" id="KW-1185">Reference proteome</keyword>
<reference evidence="1 2" key="1">
    <citation type="journal article" date="2018" name="Mol. Biol. Evol.">
        <title>Broad Genomic Sampling Reveals a Smut Pathogenic Ancestry of the Fungal Clade Ustilaginomycotina.</title>
        <authorList>
            <person name="Kijpornyongpan T."/>
            <person name="Mondo S.J."/>
            <person name="Barry K."/>
            <person name="Sandor L."/>
            <person name="Lee J."/>
            <person name="Lipzen A."/>
            <person name="Pangilinan J."/>
            <person name="LaButti K."/>
            <person name="Hainaut M."/>
            <person name="Henrissat B."/>
            <person name="Grigoriev I.V."/>
            <person name="Spatafora J.W."/>
            <person name="Aime M.C."/>
        </authorList>
    </citation>
    <scope>NUCLEOTIDE SEQUENCE [LARGE SCALE GENOMIC DNA]</scope>
    <source>
        <strain evidence="1 2">SA 807</strain>
    </source>
</reference>
<gene>
    <name evidence="1" type="ORF">IE53DRAFT_2474</name>
</gene>
<evidence type="ECO:0000313" key="2">
    <source>
        <dbReference type="Proteomes" id="UP000245626"/>
    </source>
</evidence>
<dbReference type="EMBL" id="KZ819692">
    <property type="protein sequence ID" value="PWN54205.1"/>
    <property type="molecule type" value="Genomic_DNA"/>
</dbReference>
<dbReference type="Proteomes" id="UP000245626">
    <property type="component" value="Unassembled WGS sequence"/>
</dbReference>
<evidence type="ECO:0000313" key="1">
    <source>
        <dbReference type="EMBL" id="PWN54205.1"/>
    </source>
</evidence>
<protein>
    <submittedName>
        <fullName evidence="1">Uncharacterized protein</fullName>
    </submittedName>
</protein>
<sequence length="162" mass="17659">MSGMYHSIVKACSSKGGRRRNASHQEEARRRETFPTMESQERQKGRRKEGTNKPGKHTTPSTSSIIITNHSATPTTRSTQSPSSPSFLPSARGRVATKARPIPSACDTDSHKASSNSRISFGGEGRRRVLERFSDANPRLSGNLIGPEPSTSLKLRPSEPDS</sequence>